<accession>A0ABP3EZR4</accession>
<organism evidence="1 2">
    <name type="scientific">Streptomyces polychromogenes</name>
    <dbReference type="NCBI Taxonomy" id="67342"/>
    <lineage>
        <taxon>Bacteria</taxon>
        <taxon>Bacillati</taxon>
        <taxon>Actinomycetota</taxon>
        <taxon>Actinomycetes</taxon>
        <taxon>Kitasatosporales</taxon>
        <taxon>Streptomycetaceae</taxon>
        <taxon>Streptomyces</taxon>
    </lineage>
</organism>
<dbReference type="RefSeq" id="WP_344157668.1">
    <property type="nucleotide sequence ID" value="NZ_BAAABV010000015.1"/>
</dbReference>
<evidence type="ECO:0000313" key="2">
    <source>
        <dbReference type="Proteomes" id="UP001501867"/>
    </source>
</evidence>
<proteinExistence type="predicted"/>
<dbReference type="Proteomes" id="UP001501867">
    <property type="component" value="Unassembled WGS sequence"/>
</dbReference>
<sequence>MFDTNDFVRAVLDELNDREFPVIKVPMKMLRNLVEGKRLRDKAVNDIAAALAQRGLRYLPAQIPRDENRSLLVWTPGVPGTEMLDLVLRMDQGSDIHQNGERLTYTLTEQDITKVHETTQAAVHHARSSRAA</sequence>
<gene>
    <name evidence="1" type="ORF">GCM10010302_26650</name>
</gene>
<keyword evidence="2" id="KW-1185">Reference proteome</keyword>
<name>A0ABP3EZR4_9ACTN</name>
<evidence type="ECO:0000313" key="1">
    <source>
        <dbReference type="EMBL" id="GAA0286963.1"/>
    </source>
</evidence>
<protein>
    <submittedName>
        <fullName evidence="1">Uncharacterized protein</fullName>
    </submittedName>
</protein>
<reference evidence="2" key="1">
    <citation type="journal article" date="2019" name="Int. J. Syst. Evol. Microbiol.">
        <title>The Global Catalogue of Microorganisms (GCM) 10K type strain sequencing project: providing services to taxonomists for standard genome sequencing and annotation.</title>
        <authorList>
            <consortium name="The Broad Institute Genomics Platform"/>
            <consortium name="The Broad Institute Genome Sequencing Center for Infectious Disease"/>
            <person name="Wu L."/>
            <person name="Ma J."/>
        </authorList>
    </citation>
    <scope>NUCLEOTIDE SEQUENCE [LARGE SCALE GENOMIC DNA]</scope>
    <source>
        <strain evidence="2">JCM 4505</strain>
    </source>
</reference>
<dbReference type="EMBL" id="BAAABV010000015">
    <property type="protein sequence ID" value="GAA0286963.1"/>
    <property type="molecule type" value="Genomic_DNA"/>
</dbReference>
<comment type="caution">
    <text evidence="1">The sequence shown here is derived from an EMBL/GenBank/DDBJ whole genome shotgun (WGS) entry which is preliminary data.</text>
</comment>